<keyword evidence="6 7" id="KW-0472">Membrane</keyword>
<reference evidence="9 10" key="1">
    <citation type="submission" date="2016-10" db="EMBL/GenBank/DDBJ databases">
        <authorList>
            <person name="de Groot N.N."/>
        </authorList>
    </citation>
    <scope>NUCLEOTIDE SEQUENCE [LARGE SCALE GENOMIC DNA]</scope>
    <source>
        <strain evidence="9 10">CGMCC 4.3143</strain>
    </source>
</reference>
<keyword evidence="10" id="KW-1185">Reference proteome</keyword>
<keyword evidence="5 7" id="KW-1133">Transmembrane helix</keyword>
<evidence type="ECO:0000256" key="3">
    <source>
        <dbReference type="ARBA" id="ARBA00022475"/>
    </source>
</evidence>
<evidence type="ECO:0000313" key="10">
    <source>
        <dbReference type="Proteomes" id="UP000198967"/>
    </source>
</evidence>
<protein>
    <submittedName>
        <fullName evidence="9">Major Facilitator Superfamily protein</fullName>
    </submittedName>
</protein>
<keyword evidence="2" id="KW-0813">Transport</keyword>
<sequence>MTSQSLTPSQGEVGRERLTPAARRALLGACVGTVIEWFDYALFASFSAILASEIFFPNLAPGIGVLAALSTFGVGFFIRPLGGFVLGRLGDRYGRKPVLVFTLTLMGVATVAVGFLPTYAAVGILSPILLVLLRLIQGFGAGAESAGAIAIVAEYAPLRRRGFYTSFVQTSQIVGSLIASLVFIGVSSLPQDVFLSWGWRIPFYGAALLLGVAFWLRSRLEESDEYVQAVEKARDRTGQDLHPMRTLFTTMKKPLFLGLIVMCALNNASATLSVFTPSYLRNTLHMPAQSVFIVTSVGFFVGIFAGTLAGHLCDRFGFRKIWTAGALITAPGIFLYFMLLDTGSFALVLLAAGASYLLSYATMTGPSPGLLSNVFPTEVRYSGIAAVKETSSALAVGTMPIIATALVLATGGSPWLVATYVAVWCLLGVLALRALGRSIETPAQRNLTVND</sequence>
<dbReference type="InterPro" id="IPR020846">
    <property type="entry name" value="MFS_dom"/>
</dbReference>
<dbReference type="Pfam" id="PF07690">
    <property type="entry name" value="MFS_1"/>
    <property type="match status" value="1"/>
</dbReference>
<dbReference type="Gene3D" id="1.20.1250.20">
    <property type="entry name" value="MFS general substrate transporter like domains"/>
    <property type="match status" value="2"/>
</dbReference>
<evidence type="ECO:0000313" key="9">
    <source>
        <dbReference type="EMBL" id="SDG37547.1"/>
    </source>
</evidence>
<dbReference type="STRING" id="366584.SAMN05216377_111105"/>
<gene>
    <name evidence="9" type="ORF">SAMN05216377_111105</name>
</gene>
<evidence type="ECO:0000256" key="7">
    <source>
        <dbReference type="SAM" id="Phobius"/>
    </source>
</evidence>
<name>A0A1G7TQF1_PSEOR</name>
<comment type="subcellular location">
    <subcellularLocation>
        <location evidence="1">Cell membrane</location>
        <topology evidence="1">Multi-pass membrane protein</topology>
    </subcellularLocation>
</comment>
<dbReference type="PROSITE" id="PS50850">
    <property type="entry name" value="MFS"/>
    <property type="match status" value="1"/>
</dbReference>
<feature type="transmembrane region" description="Helical" evidence="7">
    <location>
        <begin position="63"/>
        <end position="86"/>
    </location>
</feature>
<keyword evidence="4 7" id="KW-0812">Transmembrane</keyword>
<dbReference type="SUPFAM" id="SSF103473">
    <property type="entry name" value="MFS general substrate transporter"/>
    <property type="match status" value="1"/>
</dbReference>
<dbReference type="PANTHER" id="PTHR43045">
    <property type="entry name" value="SHIKIMATE TRANSPORTER"/>
    <property type="match status" value="1"/>
</dbReference>
<feature type="transmembrane region" description="Helical" evidence="7">
    <location>
        <begin position="25"/>
        <end position="51"/>
    </location>
</feature>
<dbReference type="InterPro" id="IPR005829">
    <property type="entry name" value="Sugar_transporter_CS"/>
</dbReference>
<feature type="transmembrane region" description="Helical" evidence="7">
    <location>
        <begin position="163"/>
        <end position="185"/>
    </location>
</feature>
<feature type="transmembrane region" description="Helical" evidence="7">
    <location>
        <begin position="128"/>
        <end position="151"/>
    </location>
</feature>
<evidence type="ECO:0000256" key="2">
    <source>
        <dbReference type="ARBA" id="ARBA00022448"/>
    </source>
</evidence>
<dbReference type="AlphaFoldDB" id="A0A1G7TQF1"/>
<feature type="transmembrane region" description="Helical" evidence="7">
    <location>
        <begin position="197"/>
        <end position="216"/>
    </location>
</feature>
<dbReference type="RefSeq" id="WP_093086005.1">
    <property type="nucleotide sequence ID" value="NZ_FNBE01000011.1"/>
</dbReference>
<evidence type="ECO:0000256" key="4">
    <source>
        <dbReference type="ARBA" id="ARBA00022692"/>
    </source>
</evidence>
<evidence type="ECO:0000256" key="5">
    <source>
        <dbReference type="ARBA" id="ARBA00022989"/>
    </source>
</evidence>
<dbReference type="EMBL" id="FNBE01000011">
    <property type="protein sequence ID" value="SDG37547.1"/>
    <property type="molecule type" value="Genomic_DNA"/>
</dbReference>
<dbReference type="InterPro" id="IPR011701">
    <property type="entry name" value="MFS"/>
</dbReference>
<evidence type="ECO:0000256" key="6">
    <source>
        <dbReference type="ARBA" id="ARBA00023136"/>
    </source>
</evidence>
<organism evidence="9 10">
    <name type="scientific">Pseudonocardia oroxyli</name>
    <dbReference type="NCBI Taxonomy" id="366584"/>
    <lineage>
        <taxon>Bacteria</taxon>
        <taxon>Bacillati</taxon>
        <taxon>Actinomycetota</taxon>
        <taxon>Actinomycetes</taxon>
        <taxon>Pseudonocardiales</taxon>
        <taxon>Pseudonocardiaceae</taxon>
        <taxon>Pseudonocardia</taxon>
    </lineage>
</organism>
<dbReference type="Proteomes" id="UP000198967">
    <property type="component" value="Unassembled WGS sequence"/>
</dbReference>
<feature type="domain" description="Major facilitator superfamily (MFS) profile" evidence="8">
    <location>
        <begin position="25"/>
        <end position="440"/>
    </location>
</feature>
<feature type="transmembrane region" description="Helical" evidence="7">
    <location>
        <begin position="415"/>
        <end position="435"/>
    </location>
</feature>
<feature type="transmembrane region" description="Helical" evidence="7">
    <location>
        <begin position="255"/>
        <end position="276"/>
    </location>
</feature>
<feature type="transmembrane region" description="Helical" evidence="7">
    <location>
        <begin position="98"/>
        <end position="122"/>
    </location>
</feature>
<keyword evidence="3" id="KW-1003">Cell membrane</keyword>
<evidence type="ECO:0000256" key="1">
    <source>
        <dbReference type="ARBA" id="ARBA00004651"/>
    </source>
</evidence>
<dbReference type="InterPro" id="IPR036259">
    <property type="entry name" value="MFS_trans_sf"/>
</dbReference>
<proteinExistence type="predicted"/>
<dbReference type="GO" id="GO:0005886">
    <property type="term" value="C:plasma membrane"/>
    <property type="evidence" value="ECO:0007669"/>
    <property type="project" value="UniProtKB-SubCell"/>
</dbReference>
<dbReference type="GO" id="GO:0022857">
    <property type="term" value="F:transmembrane transporter activity"/>
    <property type="evidence" value="ECO:0007669"/>
    <property type="project" value="InterPro"/>
</dbReference>
<dbReference type="PANTHER" id="PTHR43045:SF7">
    <property type="entry name" value="MAJOR FACILITATOR SUPERFAMILY TRANSPORTER"/>
    <property type="match status" value="1"/>
</dbReference>
<feature type="transmembrane region" description="Helical" evidence="7">
    <location>
        <begin position="288"/>
        <end position="309"/>
    </location>
</feature>
<accession>A0A1G7TQF1</accession>
<dbReference type="PROSITE" id="PS00217">
    <property type="entry name" value="SUGAR_TRANSPORT_2"/>
    <property type="match status" value="1"/>
</dbReference>
<dbReference type="OrthoDB" id="9787026at2"/>
<evidence type="ECO:0000259" key="8">
    <source>
        <dbReference type="PROSITE" id="PS50850"/>
    </source>
</evidence>